<organism evidence="4 5">
    <name type="scientific">Arachis hypogaea</name>
    <name type="common">Peanut</name>
    <dbReference type="NCBI Taxonomy" id="3818"/>
    <lineage>
        <taxon>Eukaryota</taxon>
        <taxon>Viridiplantae</taxon>
        <taxon>Streptophyta</taxon>
        <taxon>Embryophyta</taxon>
        <taxon>Tracheophyta</taxon>
        <taxon>Spermatophyta</taxon>
        <taxon>Magnoliopsida</taxon>
        <taxon>eudicotyledons</taxon>
        <taxon>Gunneridae</taxon>
        <taxon>Pentapetalae</taxon>
        <taxon>rosids</taxon>
        <taxon>fabids</taxon>
        <taxon>Fabales</taxon>
        <taxon>Fabaceae</taxon>
        <taxon>Papilionoideae</taxon>
        <taxon>50 kb inversion clade</taxon>
        <taxon>dalbergioids sensu lato</taxon>
        <taxon>Dalbergieae</taxon>
        <taxon>Pterocarpus clade</taxon>
        <taxon>Arachis</taxon>
    </lineage>
</organism>
<accession>A0A445EA96</accession>
<keyword evidence="1" id="KW-0863">Zinc-finger</keyword>
<dbReference type="STRING" id="3818.A0A445EA96"/>
<evidence type="ECO:0000256" key="2">
    <source>
        <dbReference type="SAM" id="MobiDB-lite"/>
    </source>
</evidence>
<evidence type="ECO:0000313" key="4">
    <source>
        <dbReference type="EMBL" id="RYR72348.1"/>
    </source>
</evidence>
<evidence type="ECO:0000313" key="5">
    <source>
        <dbReference type="Proteomes" id="UP000289738"/>
    </source>
</evidence>
<dbReference type="InterPro" id="IPR025558">
    <property type="entry name" value="DUF4283"/>
</dbReference>
<comment type="caution">
    <text evidence="4">The sequence shown here is derived from an EMBL/GenBank/DDBJ whole genome shotgun (WGS) entry which is preliminary data.</text>
</comment>
<dbReference type="InterPro" id="IPR001878">
    <property type="entry name" value="Znf_CCHC"/>
</dbReference>
<feature type="compositionally biased region" description="Polar residues" evidence="2">
    <location>
        <begin position="243"/>
        <end position="262"/>
    </location>
</feature>
<dbReference type="GO" id="GO:0008270">
    <property type="term" value="F:zinc ion binding"/>
    <property type="evidence" value="ECO:0007669"/>
    <property type="project" value="UniProtKB-KW"/>
</dbReference>
<feature type="region of interest" description="Disordered" evidence="2">
    <location>
        <begin position="223"/>
        <end position="274"/>
    </location>
</feature>
<dbReference type="Pfam" id="PF14392">
    <property type="entry name" value="zf-CCHC_4"/>
    <property type="match status" value="1"/>
</dbReference>
<dbReference type="PANTHER" id="PTHR31286">
    <property type="entry name" value="GLYCINE-RICH CELL WALL STRUCTURAL PROTEIN 1.8-LIKE"/>
    <property type="match status" value="1"/>
</dbReference>
<dbReference type="GO" id="GO:0003676">
    <property type="term" value="F:nucleic acid binding"/>
    <property type="evidence" value="ECO:0007669"/>
    <property type="project" value="InterPro"/>
</dbReference>
<protein>
    <recommendedName>
        <fullName evidence="3">CCHC-type domain-containing protein</fullName>
    </recommendedName>
</protein>
<gene>
    <name evidence="4" type="ORF">Ahy_A02g006557</name>
</gene>
<evidence type="ECO:0000256" key="1">
    <source>
        <dbReference type="PROSITE-ProRule" id="PRU00047"/>
    </source>
</evidence>
<sequence>MWGDPQGLVITNAGPNSFILNFKSQEEARRAYEGGPWRIEGHMLSLQWWSSNLSIEEVNYNQLPIWVQIHGLPYDKINIKNAERIGAIVGRVISAEDPFVEGNMLRSFLRVRVEINVQAPLKTEFWFKRKDTDHSWAEFKYEKLCDYCYKCGRIGHDRRTCEEELARSLVNSEMPRYGPELSTPGLKSIENEARKAGIRRRKEEQNNWVEELWEARERSMQGREWLKRQAQKNRGESSLGDVRSSQASASAKSWDRSANPQEQMGERQVAIQEE</sequence>
<keyword evidence="1" id="KW-0862">Zinc</keyword>
<keyword evidence="1" id="KW-0479">Metal-binding</keyword>
<dbReference type="PROSITE" id="PS50158">
    <property type="entry name" value="ZF_CCHC"/>
    <property type="match status" value="1"/>
</dbReference>
<keyword evidence="5" id="KW-1185">Reference proteome</keyword>
<dbReference type="InterPro" id="IPR040256">
    <property type="entry name" value="At4g02000-like"/>
</dbReference>
<evidence type="ECO:0000259" key="3">
    <source>
        <dbReference type="PROSITE" id="PS50158"/>
    </source>
</evidence>
<reference evidence="4 5" key="1">
    <citation type="submission" date="2019-01" db="EMBL/GenBank/DDBJ databases">
        <title>Sequencing of cultivated peanut Arachis hypogaea provides insights into genome evolution and oil improvement.</title>
        <authorList>
            <person name="Chen X."/>
        </authorList>
    </citation>
    <scope>NUCLEOTIDE SEQUENCE [LARGE SCALE GENOMIC DNA]</scope>
    <source>
        <strain evidence="5">cv. Fuhuasheng</strain>
        <tissue evidence="4">Leaves</tissue>
    </source>
</reference>
<feature type="domain" description="CCHC-type" evidence="3">
    <location>
        <begin position="148"/>
        <end position="163"/>
    </location>
</feature>
<dbReference type="Pfam" id="PF14111">
    <property type="entry name" value="DUF4283"/>
    <property type="match status" value="1"/>
</dbReference>
<dbReference type="EMBL" id="SDMP01000002">
    <property type="protein sequence ID" value="RYR72348.1"/>
    <property type="molecule type" value="Genomic_DNA"/>
</dbReference>
<proteinExistence type="predicted"/>
<dbReference type="AlphaFoldDB" id="A0A445EA96"/>
<dbReference type="Proteomes" id="UP000289738">
    <property type="component" value="Chromosome A02"/>
</dbReference>
<dbReference type="PANTHER" id="PTHR31286:SF178">
    <property type="entry name" value="DUF4283 DOMAIN-CONTAINING PROTEIN"/>
    <property type="match status" value="1"/>
</dbReference>
<name>A0A445EA96_ARAHY</name>
<dbReference type="InterPro" id="IPR025836">
    <property type="entry name" value="Zn_knuckle_CX2CX4HX4C"/>
</dbReference>